<dbReference type="PANTHER" id="PTHR47331">
    <property type="entry name" value="PHD-TYPE DOMAIN-CONTAINING PROTEIN"/>
    <property type="match status" value="1"/>
</dbReference>
<sequence length="179" mass="20399">MRRRRTICRELAMEDGRTPQEPTQTIASYIPHQLVITSQKETTKLRVVFDASAIDSNEDSPCGKLLRGPVLFQNLGGILVQLRCSPCVIMPDVKKAFLQVGLNERDRDMTRFLWAKDAFIHRMKKKSLLPRSVWINLGSVSSRSHARGTITNGRARNRTKDAEESLRGQCSLRCRDEVF</sequence>
<name>A0A183UXD8_TOXCA</name>
<organism evidence="2 3">
    <name type="scientific">Toxocara canis</name>
    <name type="common">Canine roundworm</name>
    <dbReference type="NCBI Taxonomy" id="6265"/>
    <lineage>
        <taxon>Eukaryota</taxon>
        <taxon>Metazoa</taxon>
        <taxon>Ecdysozoa</taxon>
        <taxon>Nematoda</taxon>
        <taxon>Chromadorea</taxon>
        <taxon>Rhabditida</taxon>
        <taxon>Spirurina</taxon>
        <taxon>Ascaridomorpha</taxon>
        <taxon>Ascaridoidea</taxon>
        <taxon>Toxocaridae</taxon>
        <taxon>Toxocara</taxon>
    </lineage>
</organism>
<gene>
    <name evidence="1" type="ORF">TCNE_LOCUS13158</name>
</gene>
<evidence type="ECO:0000313" key="1">
    <source>
        <dbReference type="EMBL" id="VDM44479.1"/>
    </source>
</evidence>
<dbReference type="Proteomes" id="UP000050794">
    <property type="component" value="Unassembled WGS sequence"/>
</dbReference>
<protein>
    <submittedName>
        <fullName evidence="3">Reverse transcriptase domain-containing protein</fullName>
    </submittedName>
</protein>
<keyword evidence="2" id="KW-1185">Reference proteome</keyword>
<reference evidence="1 2" key="2">
    <citation type="submission" date="2018-11" db="EMBL/GenBank/DDBJ databases">
        <authorList>
            <consortium name="Pathogen Informatics"/>
        </authorList>
    </citation>
    <scope>NUCLEOTIDE SEQUENCE [LARGE SCALE GENOMIC DNA]</scope>
</reference>
<proteinExistence type="predicted"/>
<dbReference type="WBParaSite" id="TCNE_0001315801-mRNA-1">
    <property type="protein sequence ID" value="TCNE_0001315801-mRNA-1"/>
    <property type="gene ID" value="TCNE_0001315801"/>
</dbReference>
<evidence type="ECO:0000313" key="2">
    <source>
        <dbReference type="Proteomes" id="UP000050794"/>
    </source>
</evidence>
<dbReference type="SUPFAM" id="SSF56672">
    <property type="entry name" value="DNA/RNA polymerases"/>
    <property type="match status" value="1"/>
</dbReference>
<accession>A0A183UXD8</accession>
<dbReference type="InterPro" id="IPR043502">
    <property type="entry name" value="DNA/RNA_pol_sf"/>
</dbReference>
<evidence type="ECO:0000313" key="3">
    <source>
        <dbReference type="WBParaSite" id="TCNE_0001315801-mRNA-1"/>
    </source>
</evidence>
<reference evidence="3" key="1">
    <citation type="submission" date="2016-06" db="UniProtKB">
        <authorList>
            <consortium name="WormBaseParasite"/>
        </authorList>
    </citation>
    <scope>IDENTIFICATION</scope>
</reference>
<dbReference type="AlphaFoldDB" id="A0A183UXD8"/>
<dbReference type="EMBL" id="UYWY01021588">
    <property type="protein sequence ID" value="VDM44479.1"/>
    <property type="molecule type" value="Genomic_DNA"/>
</dbReference>